<comment type="caution">
    <text evidence="1">The sequence shown here is derived from an EMBL/GenBank/DDBJ whole genome shotgun (WGS) entry which is preliminary data.</text>
</comment>
<evidence type="ECO:0000313" key="2">
    <source>
        <dbReference type="Proteomes" id="UP000634136"/>
    </source>
</evidence>
<proteinExistence type="predicted"/>
<dbReference type="EMBL" id="JAAIUW010000013">
    <property type="protein sequence ID" value="KAF7801700.1"/>
    <property type="molecule type" value="Genomic_DNA"/>
</dbReference>
<dbReference type="Proteomes" id="UP000634136">
    <property type="component" value="Unassembled WGS sequence"/>
</dbReference>
<sequence>MCARGSRGGDLGGANFGNLSQAQTCNRDRQPAISSVSGLAALHSSQYRVPSTADPQLYCPHSAKSLICIVVCIVAYTPPGNYSRTHTGSGISTNSLKLVGPSSSDVAGEAQCPAIPCTTHDNYASRFP</sequence>
<name>A0A834SCU1_9FABA</name>
<dbReference type="AlphaFoldDB" id="A0A834SCU1"/>
<evidence type="ECO:0000313" key="1">
    <source>
        <dbReference type="EMBL" id="KAF7801700.1"/>
    </source>
</evidence>
<protein>
    <submittedName>
        <fullName evidence="1">Serine/threonine-protein phosphatase 7 long form-like protein</fullName>
    </submittedName>
</protein>
<reference evidence="1" key="1">
    <citation type="submission" date="2020-09" db="EMBL/GenBank/DDBJ databases">
        <title>Genome-Enabled Discovery of Anthraquinone Biosynthesis in Senna tora.</title>
        <authorList>
            <person name="Kang S.-H."/>
            <person name="Pandey R.P."/>
            <person name="Lee C.-M."/>
            <person name="Sim J.-S."/>
            <person name="Jeong J.-T."/>
            <person name="Choi B.-S."/>
            <person name="Jung M."/>
            <person name="Ginzburg D."/>
            <person name="Zhao K."/>
            <person name="Won S.Y."/>
            <person name="Oh T.-J."/>
            <person name="Yu Y."/>
            <person name="Kim N.-H."/>
            <person name="Lee O.R."/>
            <person name="Lee T.-H."/>
            <person name="Bashyal P."/>
            <person name="Kim T.-S."/>
            <person name="Lee W.-H."/>
            <person name="Kawkins C."/>
            <person name="Kim C.-K."/>
            <person name="Kim J.S."/>
            <person name="Ahn B.O."/>
            <person name="Rhee S.Y."/>
            <person name="Sohng J.K."/>
        </authorList>
    </citation>
    <scope>NUCLEOTIDE SEQUENCE</scope>
    <source>
        <tissue evidence="1">Leaf</tissue>
    </source>
</reference>
<keyword evidence="2" id="KW-1185">Reference proteome</keyword>
<gene>
    <name evidence="1" type="ORF">G2W53_040811</name>
</gene>
<organism evidence="1 2">
    <name type="scientific">Senna tora</name>
    <dbReference type="NCBI Taxonomy" id="362788"/>
    <lineage>
        <taxon>Eukaryota</taxon>
        <taxon>Viridiplantae</taxon>
        <taxon>Streptophyta</taxon>
        <taxon>Embryophyta</taxon>
        <taxon>Tracheophyta</taxon>
        <taxon>Spermatophyta</taxon>
        <taxon>Magnoliopsida</taxon>
        <taxon>eudicotyledons</taxon>
        <taxon>Gunneridae</taxon>
        <taxon>Pentapetalae</taxon>
        <taxon>rosids</taxon>
        <taxon>fabids</taxon>
        <taxon>Fabales</taxon>
        <taxon>Fabaceae</taxon>
        <taxon>Caesalpinioideae</taxon>
        <taxon>Cassia clade</taxon>
        <taxon>Senna</taxon>
    </lineage>
</organism>
<accession>A0A834SCU1</accession>